<dbReference type="HOGENOM" id="CLU_078576_0_0_1"/>
<dbReference type="RefSeq" id="XP_016293557.1">
    <property type="nucleotide sequence ID" value="XM_016435164.1"/>
</dbReference>
<evidence type="ECO:0000313" key="2">
    <source>
        <dbReference type="EMBL" id="EST08568.1"/>
    </source>
</evidence>
<dbReference type="OrthoDB" id="2547083at2759"/>
<accession>V5EY40</accession>
<dbReference type="OMA" id="CLCAIEY"/>
<dbReference type="EMBL" id="KI545858">
    <property type="protein sequence ID" value="EST08568.1"/>
    <property type="molecule type" value="Genomic_DNA"/>
</dbReference>
<evidence type="ECO:0000313" key="3">
    <source>
        <dbReference type="Proteomes" id="UP000019377"/>
    </source>
</evidence>
<name>V5EY40_KALBG</name>
<feature type="region of interest" description="Disordered" evidence="1">
    <location>
        <begin position="1"/>
        <end position="23"/>
    </location>
</feature>
<dbReference type="GeneID" id="27417781"/>
<evidence type="ECO:0000256" key="1">
    <source>
        <dbReference type="SAM" id="MobiDB-lite"/>
    </source>
</evidence>
<evidence type="ECO:0008006" key="4">
    <source>
        <dbReference type="Google" id="ProtNLM"/>
    </source>
</evidence>
<sequence length="254" mass="27526">MTLDAAAIAPSPSLKTPTSKSRQPLDIVDLTPEQRSTLTLQVHRHTPSAPISENVLTTFTSVINAAFHDAEHVVNFGDKQRYPTNQLLLDDLNHGEEGAWVFLLVTAECTAVAGAKITLSGEGMDGGPGVHTRPNPDYSSPHGADQLKTFWLGALGSISPGVGRMLIDHIKAFLSKLQDGAPFRIRAYTVAQWGVDPDYSIPQNASLPSWFKRQGFEVIDYSWKPPGTWQSFYGACLCAIEYVHAHSAAGGQDS</sequence>
<dbReference type="eggNOG" id="ENOG502RCWW">
    <property type="taxonomic scope" value="Eukaryota"/>
</dbReference>
<keyword evidence="3" id="KW-1185">Reference proteome</keyword>
<feature type="compositionally biased region" description="Low complexity" evidence="1">
    <location>
        <begin position="10"/>
        <end position="21"/>
    </location>
</feature>
<reference evidence="3" key="1">
    <citation type="journal article" date="2013" name="Genome Announc.">
        <title>Draft genome sequence of Pseudozyma brasiliensis sp. nov. strain GHG001, a high producer of endo-1,4-xylanase isolated from an insect pest of sugarcane.</title>
        <authorList>
            <person name="Oliveira J.V.D.C."/>
            <person name="dos Santos R.A.C."/>
            <person name="Borges T.A."/>
            <person name="Riano-Pachon D.M."/>
            <person name="Goldman G.H."/>
        </authorList>
    </citation>
    <scope>NUCLEOTIDE SEQUENCE [LARGE SCALE GENOMIC DNA]</scope>
    <source>
        <strain evidence="3">GHG001</strain>
    </source>
</reference>
<dbReference type="AlphaFoldDB" id="V5EY40"/>
<proteinExistence type="predicted"/>
<organism evidence="2 3">
    <name type="scientific">Kalmanozyma brasiliensis (strain GHG001)</name>
    <name type="common">Yeast</name>
    <name type="synonym">Pseudozyma brasiliensis</name>
    <dbReference type="NCBI Taxonomy" id="1365824"/>
    <lineage>
        <taxon>Eukaryota</taxon>
        <taxon>Fungi</taxon>
        <taxon>Dikarya</taxon>
        <taxon>Basidiomycota</taxon>
        <taxon>Ustilaginomycotina</taxon>
        <taxon>Ustilaginomycetes</taxon>
        <taxon>Ustilaginales</taxon>
        <taxon>Ustilaginaceae</taxon>
        <taxon>Kalmanozyma</taxon>
    </lineage>
</organism>
<protein>
    <recommendedName>
        <fullName evidence="4">N-acetyltransferase domain-containing protein</fullName>
    </recommendedName>
</protein>
<gene>
    <name evidence="2" type="ORF">PSEUBRA_SCAF16g05374</name>
</gene>
<dbReference type="Proteomes" id="UP000019377">
    <property type="component" value="Unassembled WGS sequence"/>
</dbReference>